<reference evidence="1 2" key="1">
    <citation type="submission" date="2009-09" db="EMBL/GenBank/DDBJ databases">
        <authorList>
            <person name="Weinstock G."/>
            <person name="Sodergren E."/>
            <person name="Clifton S."/>
            <person name="Fulton L."/>
            <person name="Fulton B."/>
            <person name="Courtney L."/>
            <person name="Fronick C."/>
            <person name="Harrison M."/>
            <person name="Strong C."/>
            <person name="Farmer C."/>
            <person name="Delahaunty K."/>
            <person name="Markovic C."/>
            <person name="Hall O."/>
            <person name="Minx P."/>
            <person name="Tomlinson C."/>
            <person name="Mitreva M."/>
            <person name="Nelson J."/>
            <person name="Hou S."/>
            <person name="Wollam A."/>
            <person name="Pepin K.H."/>
            <person name="Johnson M."/>
            <person name="Bhonagiri V."/>
            <person name="Nash W.E."/>
            <person name="Warren W."/>
            <person name="Chinwalla A."/>
            <person name="Mardis E.R."/>
            <person name="Wilson R.K."/>
        </authorList>
    </citation>
    <scope>NUCLEOTIDE SEQUENCE [LARGE SCALE GENOMIC DNA]</scope>
    <source>
        <strain evidence="2">ATCC 35185 / DSM 20758 / VPI D19B-28</strain>
    </source>
</reference>
<sequence>MPMAQGRQYQDTVFRAYMNDVDRLRDVAGALHGRTYASVERVRIVTLDGTFLSQMKNDISFLLAGRHLVFMEHQSTLNQNMPLRCLYYLCEQLRQYIPAKSLYQNKQIPLPRPEFHVFYTGSKDTLEMEQMRLSDAYMEGEGDIHLELKVTFHNIAYGSEKMLLRMSRPLHDYSFFLNCIKTNIAGGMERVRAIREAMRYCMEHDVMKEFLQEHESEVIDMVNFEWNQKDFEEAVREEGWEQGAAQGREEGREEEKSAFILGMLKEKLPLETIARVSKMSVERIQELGRMHSLL</sequence>
<gene>
    <name evidence="1" type="ORF">SELSPUOL_01442</name>
</gene>
<proteinExistence type="predicted"/>
<evidence type="ECO:0000313" key="1">
    <source>
        <dbReference type="EMBL" id="EEX77112.1"/>
    </source>
</evidence>
<protein>
    <recommendedName>
        <fullName evidence="3">Transposase (putative) YhgA-like domain-containing protein</fullName>
    </recommendedName>
</protein>
<dbReference type="STRING" id="546271.Selsp_0106"/>
<dbReference type="eggNOG" id="COG5464">
    <property type="taxonomic scope" value="Bacteria"/>
</dbReference>
<evidence type="ECO:0000313" key="2">
    <source>
        <dbReference type="Proteomes" id="UP000003505"/>
    </source>
</evidence>
<accession>C9LVE9</accession>
<dbReference type="Proteomes" id="UP000003505">
    <property type="component" value="Unassembled WGS sequence"/>
</dbReference>
<organism evidence="1 2">
    <name type="scientific">Selenomonas sputigena (strain ATCC 35185 / DSM 20758 / CCUG 44933 / VPI D19B-28)</name>
    <dbReference type="NCBI Taxonomy" id="546271"/>
    <lineage>
        <taxon>Bacteria</taxon>
        <taxon>Bacillati</taxon>
        <taxon>Bacillota</taxon>
        <taxon>Negativicutes</taxon>
        <taxon>Selenomonadales</taxon>
        <taxon>Selenomonadaceae</taxon>
        <taxon>Selenomonas</taxon>
    </lineage>
</organism>
<dbReference type="AlphaFoldDB" id="C9LVE9"/>
<dbReference type="EMBL" id="ACKP02000027">
    <property type="protein sequence ID" value="EEX77112.1"/>
    <property type="molecule type" value="Genomic_DNA"/>
</dbReference>
<evidence type="ECO:0008006" key="3">
    <source>
        <dbReference type="Google" id="ProtNLM"/>
    </source>
</evidence>
<comment type="caution">
    <text evidence="1">The sequence shown here is derived from an EMBL/GenBank/DDBJ whole genome shotgun (WGS) entry which is preliminary data.</text>
</comment>
<name>C9LVE9_SELS3</name>